<dbReference type="Proteomes" id="UP001152795">
    <property type="component" value="Unassembled WGS sequence"/>
</dbReference>
<name>A0A6S7KBP9_PARCT</name>
<evidence type="ECO:0000313" key="1">
    <source>
        <dbReference type="EMBL" id="CAB4041138.1"/>
    </source>
</evidence>
<dbReference type="OrthoDB" id="10586368at2759"/>
<dbReference type="AlphaFoldDB" id="A0A6S7KBP9"/>
<gene>
    <name evidence="1" type="ORF">PACLA_8A062154</name>
</gene>
<keyword evidence="2" id="KW-1185">Reference proteome</keyword>
<sequence>MSEILKEYKKREVDYKLKMGSEAPLSYVNRQLHLHDEILFTVDIPWPILQLWRDVLEGVSSEDANFIDLLNSTVVDGWFVLKRDCKRIESLVNKKASNVDLKKVSKELADHVEILEKDLSLNC</sequence>
<protein>
    <submittedName>
        <fullName evidence="1">Uncharacterized protein</fullName>
    </submittedName>
</protein>
<organism evidence="1 2">
    <name type="scientific">Paramuricea clavata</name>
    <name type="common">Red gorgonian</name>
    <name type="synonym">Violescent sea-whip</name>
    <dbReference type="NCBI Taxonomy" id="317549"/>
    <lineage>
        <taxon>Eukaryota</taxon>
        <taxon>Metazoa</taxon>
        <taxon>Cnidaria</taxon>
        <taxon>Anthozoa</taxon>
        <taxon>Octocorallia</taxon>
        <taxon>Malacalcyonacea</taxon>
        <taxon>Plexauridae</taxon>
        <taxon>Paramuricea</taxon>
    </lineage>
</organism>
<reference evidence="1" key="1">
    <citation type="submission" date="2020-04" db="EMBL/GenBank/DDBJ databases">
        <authorList>
            <person name="Alioto T."/>
            <person name="Alioto T."/>
            <person name="Gomez Garrido J."/>
        </authorList>
    </citation>
    <scope>NUCLEOTIDE SEQUENCE</scope>
    <source>
        <strain evidence="1">A484AB</strain>
    </source>
</reference>
<proteinExistence type="predicted"/>
<evidence type="ECO:0000313" key="2">
    <source>
        <dbReference type="Proteomes" id="UP001152795"/>
    </source>
</evidence>
<dbReference type="EMBL" id="CACRXK020027833">
    <property type="protein sequence ID" value="CAB4041138.1"/>
    <property type="molecule type" value="Genomic_DNA"/>
</dbReference>
<comment type="caution">
    <text evidence="1">The sequence shown here is derived from an EMBL/GenBank/DDBJ whole genome shotgun (WGS) entry which is preliminary data.</text>
</comment>
<accession>A0A6S7KBP9</accession>